<feature type="region of interest" description="Disordered" evidence="7">
    <location>
        <begin position="1"/>
        <end position="46"/>
    </location>
</feature>
<dbReference type="OrthoDB" id="5242960at2"/>
<evidence type="ECO:0000256" key="6">
    <source>
        <dbReference type="ARBA" id="ARBA00023136"/>
    </source>
</evidence>
<dbReference type="Gene3D" id="1.20.144.10">
    <property type="entry name" value="Phosphatidic acid phosphatase type 2/haloperoxidase"/>
    <property type="match status" value="1"/>
</dbReference>
<dbReference type="SUPFAM" id="SSF111331">
    <property type="entry name" value="NAD kinase/diacylglycerol kinase-like"/>
    <property type="match status" value="1"/>
</dbReference>
<keyword evidence="2" id="KW-1003">Cell membrane</keyword>
<dbReference type="EMBL" id="CP021354">
    <property type="protein sequence ID" value="AWK75530.1"/>
    <property type="molecule type" value="Genomic_DNA"/>
</dbReference>
<dbReference type="KEGG" id="roz:CBI38_13575"/>
<dbReference type="InterPro" id="IPR001206">
    <property type="entry name" value="Diacylglycerol_kinase_cat_dom"/>
</dbReference>
<evidence type="ECO:0000256" key="4">
    <source>
        <dbReference type="ARBA" id="ARBA00022801"/>
    </source>
</evidence>
<keyword evidence="6" id="KW-0472">Membrane</keyword>
<dbReference type="InterPro" id="IPR000326">
    <property type="entry name" value="PAP2/HPO"/>
</dbReference>
<evidence type="ECO:0000256" key="3">
    <source>
        <dbReference type="ARBA" id="ARBA00022692"/>
    </source>
</evidence>
<keyword evidence="10" id="KW-1185">Reference proteome</keyword>
<dbReference type="InterPro" id="IPR016064">
    <property type="entry name" value="NAD/diacylglycerol_kinase_sf"/>
</dbReference>
<evidence type="ECO:0000256" key="5">
    <source>
        <dbReference type="ARBA" id="ARBA00022989"/>
    </source>
</evidence>
<keyword evidence="4" id="KW-0378">Hydrolase</keyword>
<dbReference type="InterPro" id="IPR017438">
    <property type="entry name" value="ATP-NAD_kinase_N"/>
</dbReference>
<gene>
    <name evidence="9" type="ORF">CBI38_13575</name>
</gene>
<protein>
    <submittedName>
        <fullName evidence="9">Glycerophosphatase</fullName>
    </submittedName>
</protein>
<feature type="compositionally biased region" description="Polar residues" evidence="7">
    <location>
        <begin position="9"/>
        <end position="25"/>
    </location>
</feature>
<name>A0A2S2C3S7_9NOCA</name>
<dbReference type="Gene3D" id="3.40.50.10330">
    <property type="entry name" value="Probable inorganic polyphosphate/atp-NAD kinase, domain 1"/>
    <property type="match status" value="1"/>
</dbReference>
<dbReference type="SMART" id="SM00014">
    <property type="entry name" value="acidPPc"/>
    <property type="match status" value="1"/>
</dbReference>
<dbReference type="CDD" id="cd01610">
    <property type="entry name" value="PAP2_like"/>
    <property type="match status" value="1"/>
</dbReference>
<dbReference type="AlphaFoldDB" id="A0A2S2C3S7"/>
<dbReference type="SUPFAM" id="SSF48317">
    <property type="entry name" value="Acid phosphatase/Vanadium-dependent haloperoxidase"/>
    <property type="match status" value="1"/>
</dbReference>
<evidence type="ECO:0000313" key="10">
    <source>
        <dbReference type="Proteomes" id="UP000245711"/>
    </source>
</evidence>
<proteinExistence type="predicted"/>
<dbReference type="InterPro" id="IPR036938">
    <property type="entry name" value="PAP2/HPO_sf"/>
</dbReference>
<feature type="domain" description="DAGKc" evidence="8">
    <location>
        <begin position="239"/>
        <end position="364"/>
    </location>
</feature>
<dbReference type="SMART" id="SM00046">
    <property type="entry name" value="DAGKc"/>
    <property type="match status" value="1"/>
</dbReference>
<dbReference type="GO" id="GO:0016301">
    <property type="term" value="F:kinase activity"/>
    <property type="evidence" value="ECO:0007669"/>
    <property type="project" value="InterPro"/>
</dbReference>
<organism evidence="9 10">
    <name type="scientific">Rhodococcus oxybenzonivorans</name>
    <dbReference type="NCBI Taxonomy" id="1990687"/>
    <lineage>
        <taxon>Bacteria</taxon>
        <taxon>Bacillati</taxon>
        <taxon>Actinomycetota</taxon>
        <taxon>Actinomycetes</taxon>
        <taxon>Mycobacteriales</taxon>
        <taxon>Nocardiaceae</taxon>
        <taxon>Rhodococcus</taxon>
    </lineage>
</organism>
<dbReference type="PANTHER" id="PTHR14969">
    <property type="entry name" value="SPHINGOSINE-1-PHOSPHATE PHOSPHOHYDROLASE"/>
    <property type="match status" value="1"/>
</dbReference>
<accession>A0A2S2C3S7</accession>
<keyword evidence="5" id="KW-1133">Transmembrane helix</keyword>
<keyword evidence="3" id="KW-0812">Transmembrane</keyword>
<dbReference type="GO" id="GO:0016787">
    <property type="term" value="F:hydrolase activity"/>
    <property type="evidence" value="ECO:0007669"/>
    <property type="project" value="UniProtKB-KW"/>
</dbReference>
<dbReference type="PANTHER" id="PTHR14969:SF62">
    <property type="entry name" value="DECAPRENYLPHOSPHORYL-5-PHOSPHORIBOSE PHOSPHATASE RV3807C-RELATED"/>
    <property type="match status" value="1"/>
</dbReference>
<dbReference type="GO" id="GO:0005886">
    <property type="term" value="C:plasma membrane"/>
    <property type="evidence" value="ECO:0007669"/>
    <property type="project" value="UniProtKB-SubCell"/>
</dbReference>
<evidence type="ECO:0000259" key="8">
    <source>
        <dbReference type="PROSITE" id="PS50146"/>
    </source>
</evidence>
<sequence>MEGAGHTELSLNTHDSSLHTSTVQRGSRGGARKPSATPHAYSEVVKPPLHRIHRADEFVFDRSANLRPSEADRVMRFLSRAADKGMLWWAAAVVLTAVGGRARRGGVRGLLSLALASMLANGILKPLFPRRRPTARQWASVLRGVRIPLSSSFPSGHAASAAAFTTGVALESPVTGAVLAPLAAAVAYSRVHNGVHWPSDVLVGLAFGGVVASSTRRWWAVRSEDPADLGTAADVPALPGGEGLLVVVNPGSGPGDDAPTDEIGAALPSALVRTLDMDQDFAEQLDTWIGGIQPHALGVCGGDGTVVAVAAAAVRHTLPLAVFPGGTLNHFARDAGVTDIAGTAKAVEKGRARHVDKAVVVTDVAAPAPFLNTASLGGYPDAVRLREKWQPRLGKWPAACAAMIRILSAAAPLAVTIDGQPVLIWMLFVGNGRYSPADQVPMSRPAITGGMLDVRYVRADRRASRSRLLFAAATGTLGTTPVYVRSLVPRLTVQVDGSPVALATDGEVVADARTFDFRAEPEALAVYRPQP</sequence>
<dbReference type="Gene3D" id="2.60.200.40">
    <property type="match status" value="1"/>
</dbReference>
<evidence type="ECO:0000313" key="9">
    <source>
        <dbReference type="EMBL" id="AWK75530.1"/>
    </source>
</evidence>
<evidence type="ECO:0000256" key="1">
    <source>
        <dbReference type="ARBA" id="ARBA00004651"/>
    </source>
</evidence>
<evidence type="ECO:0000256" key="2">
    <source>
        <dbReference type="ARBA" id="ARBA00022475"/>
    </source>
</evidence>
<reference evidence="9 10" key="1">
    <citation type="submission" date="2017-05" db="EMBL/GenBank/DDBJ databases">
        <title>Isolation of Rhodococcus sp. S2-17 biodegrading of BP-3.</title>
        <authorList>
            <person name="Lee Y."/>
            <person name="Kim K.H."/>
            <person name="Chun B.H."/>
            <person name="Jung H.S."/>
            <person name="Jeon C.O."/>
        </authorList>
    </citation>
    <scope>NUCLEOTIDE SEQUENCE [LARGE SCALE GENOMIC DNA]</scope>
    <source>
        <strain evidence="9 10">S2-17</strain>
    </source>
</reference>
<dbReference type="Proteomes" id="UP000245711">
    <property type="component" value="Chromosome"/>
</dbReference>
<dbReference type="PROSITE" id="PS50146">
    <property type="entry name" value="DAGK"/>
    <property type="match status" value="1"/>
</dbReference>
<dbReference type="Pfam" id="PF00781">
    <property type="entry name" value="DAGK_cat"/>
    <property type="match status" value="1"/>
</dbReference>
<dbReference type="Pfam" id="PF01569">
    <property type="entry name" value="PAP2"/>
    <property type="match status" value="1"/>
</dbReference>
<comment type="subcellular location">
    <subcellularLocation>
        <location evidence="1">Cell membrane</location>
        <topology evidence="1">Multi-pass membrane protein</topology>
    </subcellularLocation>
</comment>
<evidence type="ECO:0000256" key="7">
    <source>
        <dbReference type="SAM" id="MobiDB-lite"/>
    </source>
</evidence>